<dbReference type="PANTHER" id="PTHR36810:SF1">
    <property type="entry name" value="OS05G0232200 PROTEIN"/>
    <property type="match status" value="1"/>
</dbReference>
<evidence type="ECO:0000313" key="3">
    <source>
        <dbReference type="Proteomes" id="UP001141552"/>
    </source>
</evidence>
<feature type="region of interest" description="Disordered" evidence="1">
    <location>
        <begin position="160"/>
        <end position="180"/>
    </location>
</feature>
<gene>
    <name evidence="2" type="ORF">Tsubulata_028622</name>
</gene>
<evidence type="ECO:0000256" key="1">
    <source>
        <dbReference type="SAM" id="MobiDB-lite"/>
    </source>
</evidence>
<dbReference type="EMBL" id="JAKUCV010005061">
    <property type="protein sequence ID" value="KAJ4832862.1"/>
    <property type="molecule type" value="Genomic_DNA"/>
</dbReference>
<feature type="region of interest" description="Disordered" evidence="1">
    <location>
        <begin position="79"/>
        <end position="99"/>
    </location>
</feature>
<dbReference type="Proteomes" id="UP001141552">
    <property type="component" value="Unassembled WGS sequence"/>
</dbReference>
<dbReference type="AlphaFoldDB" id="A0A9Q0J9B9"/>
<accession>A0A9Q0J9B9</accession>
<dbReference type="OrthoDB" id="1939272at2759"/>
<protein>
    <submittedName>
        <fullName evidence="2">Uncharacterized protein</fullName>
    </submittedName>
</protein>
<comment type="caution">
    <text evidence="2">The sequence shown here is derived from an EMBL/GenBank/DDBJ whole genome shotgun (WGS) entry which is preliminary data.</text>
</comment>
<evidence type="ECO:0000313" key="2">
    <source>
        <dbReference type="EMBL" id="KAJ4832862.1"/>
    </source>
</evidence>
<feature type="compositionally biased region" description="Polar residues" evidence="1">
    <location>
        <begin position="302"/>
        <end position="322"/>
    </location>
</feature>
<reference evidence="2" key="1">
    <citation type="submission" date="2022-02" db="EMBL/GenBank/DDBJ databases">
        <authorList>
            <person name="Henning P.M."/>
            <person name="McCubbin A.G."/>
            <person name="Shore J.S."/>
        </authorList>
    </citation>
    <scope>NUCLEOTIDE SEQUENCE</scope>
    <source>
        <strain evidence="2">F60SS</strain>
        <tissue evidence="2">Leaves</tissue>
    </source>
</reference>
<organism evidence="2 3">
    <name type="scientific">Turnera subulata</name>
    <dbReference type="NCBI Taxonomy" id="218843"/>
    <lineage>
        <taxon>Eukaryota</taxon>
        <taxon>Viridiplantae</taxon>
        <taxon>Streptophyta</taxon>
        <taxon>Embryophyta</taxon>
        <taxon>Tracheophyta</taxon>
        <taxon>Spermatophyta</taxon>
        <taxon>Magnoliopsida</taxon>
        <taxon>eudicotyledons</taxon>
        <taxon>Gunneridae</taxon>
        <taxon>Pentapetalae</taxon>
        <taxon>rosids</taxon>
        <taxon>fabids</taxon>
        <taxon>Malpighiales</taxon>
        <taxon>Passifloraceae</taxon>
        <taxon>Turnera</taxon>
    </lineage>
</organism>
<feature type="compositionally biased region" description="Polar residues" evidence="1">
    <location>
        <begin position="81"/>
        <end position="98"/>
    </location>
</feature>
<keyword evidence="3" id="KW-1185">Reference proteome</keyword>
<sequence>MKLQFLLSEEDRHRIRLMSFLQSAAATTQASQISNSPAFFENLGSGQDYKEGNLVQKQADRYKDSSFTSHISQIFEAHPNEVSSSLGDKSGTTASSTEGPLRMIRRKEALQMGNAGSNIAVKGKIPVKMKEVGVGNQEKRRRLSRDQINVRSMISVFETSKNQEPKVRSPQKPIKSQTNRTAVEVALASPHLGEVKMGKNKPAPLLGGSEYPFVKELSRVTTQDMAKLYGTRAAEFQTKGTKSDLKDKLKVTHEVGAVQEKRVSEDLLRASMGRRASISGRGFNKHPGTHPHSNLHDRKQSSPRNSVINSGRATDLKSSQGASGDEHYSSETNRGWIYPVQGKSFCITTAGKQIMNIMGGFWGETKVQSPEASSSGAENLKEVFSFRSGRFILLGNIRRLRTISGVR</sequence>
<reference evidence="2" key="2">
    <citation type="journal article" date="2023" name="Plants (Basel)">
        <title>Annotation of the Turnera subulata (Passifloraceae) Draft Genome Reveals the S-Locus Evolved after the Divergence of Turneroideae from Passifloroideae in a Stepwise Manner.</title>
        <authorList>
            <person name="Henning P.M."/>
            <person name="Roalson E.H."/>
            <person name="Mir W."/>
            <person name="McCubbin A.G."/>
            <person name="Shore J.S."/>
        </authorList>
    </citation>
    <scope>NUCLEOTIDE SEQUENCE</scope>
    <source>
        <strain evidence="2">F60SS</strain>
    </source>
</reference>
<name>A0A9Q0J9B9_9ROSI</name>
<dbReference type="PANTHER" id="PTHR36810">
    <property type="entry name" value="BNACNNG47150D PROTEIN"/>
    <property type="match status" value="1"/>
</dbReference>
<feature type="region of interest" description="Disordered" evidence="1">
    <location>
        <begin position="275"/>
        <end position="331"/>
    </location>
</feature>
<proteinExistence type="predicted"/>
<feature type="non-terminal residue" evidence="2">
    <location>
        <position position="407"/>
    </location>
</feature>